<evidence type="ECO:0000256" key="2">
    <source>
        <dbReference type="ARBA" id="ARBA00022448"/>
    </source>
</evidence>
<evidence type="ECO:0000259" key="6">
    <source>
        <dbReference type="Pfam" id="PF01880"/>
    </source>
</evidence>
<evidence type="ECO:0000256" key="5">
    <source>
        <dbReference type="ARBA" id="ARBA00023004"/>
    </source>
</evidence>
<dbReference type="GO" id="GO:0005506">
    <property type="term" value="F:iron ion binding"/>
    <property type="evidence" value="ECO:0007669"/>
    <property type="project" value="InterPro"/>
</dbReference>
<keyword evidence="5" id="KW-0408">Iron</keyword>
<name>A0A6N9TT00_DISTH</name>
<dbReference type="Gene3D" id="2.60.40.730">
    <property type="entry name" value="SOR catalytic domain"/>
    <property type="match status" value="1"/>
</dbReference>
<dbReference type="InterPro" id="IPR002742">
    <property type="entry name" value="Desulfoferrodoxin_Fe-bd_dom"/>
</dbReference>
<dbReference type="Pfam" id="PF01880">
    <property type="entry name" value="Desulfoferrodox"/>
    <property type="match status" value="1"/>
</dbReference>
<dbReference type="EMBL" id="JAAGRR010000133">
    <property type="protein sequence ID" value="NDY43213.1"/>
    <property type="molecule type" value="Genomic_DNA"/>
</dbReference>
<evidence type="ECO:0000256" key="4">
    <source>
        <dbReference type="ARBA" id="ARBA00022982"/>
    </source>
</evidence>
<accession>A0A6N9TT00</accession>
<sequence>MKRREFLVGTAAAVLAAAGAGRAGAGAPPEAVEGLRRLSDPHSPSVLEQKHVPGIEAPARVKAGDWFDVKVRVGYRVTHPSAAKHWITWIALRVDGAEVGRVTYPVGGVAAPEARFRIRIDRPARLEAVEHCNLHGTWIGEPVEVAAA</sequence>
<keyword evidence="2" id="KW-0813">Transport</keyword>
<evidence type="ECO:0000313" key="7">
    <source>
        <dbReference type="EMBL" id="NDY43213.1"/>
    </source>
</evidence>
<dbReference type="InterPro" id="IPR036073">
    <property type="entry name" value="Desulfoferrodoxin_Fe-bd_dom_sf"/>
</dbReference>
<feature type="domain" description="Desulfoferrodoxin ferrous iron-binding" evidence="6">
    <location>
        <begin position="47"/>
        <end position="139"/>
    </location>
</feature>
<gene>
    <name evidence="7" type="ORF">G3N55_10215</name>
</gene>
<comment type="caution">
    <text evidence="7">The sequence shown here is derived from an EMBL/GenBank/DDBJ whole genome shotgun (WGS) entry which is preliminary data.</text>
</comment>
<comment type="similarity">
    <text evidence="1">Belongs to the desulfoferrodoxin family.</text>
</comment>
<keyword evidence="3" id="KW-0479">Metal-binding</keyword>
<dbReference type="PANTHER" id="PTHR36541:SF1">
    <property type="entry name" value="SUPEROXIDE REDUCTASE-RELATED"/>
    <property type="match status" value="1"/>
</dbReference>
<dbReference type="SUPFAM" id="SSF49367">
    <property type="entry name" value="Superoxide reductase-like"/>
    <property type="match status" value="1"/>
</dbReference>
<dbReference type="Proteomes" id="UP000469346">
    <property type="component" value="Unassembled WGS sequence"/>
</dbReference>
<dbReference type="AlphaFoldDB" id="A0A6N9TT00"/>
<evidence type="ECO:0000256" key="1">
    <source>
        <dbReference type="ARBA" id="ARBA00005941"/>
    </source>
</evidence>
<keyword evidence="8" id="KW-1185">Reference proteome</keyword>
<dbReference type="RefSeq" id="WP_163299326.1">
    <property type="nucleotide sequence ID" value="NZ_JAAGRR010000133.1"/>
</dbReference>
<protein>
    <submittedName>
        <fullName evidence="7">Superoxide reductase</fullName>
    </submittedName>
</protein>
<organism evidence="7 8">
    <name type="scientific">Dissulfurirhabdus thermomarina</name>
    <dbReference type="NCBI Taxonomy" id="1765737"/>
    <lineage>
        <taxon>Bacteria</taxon>
        <taxon>Deltaproteobacteria</taxon>
        <taxon>Dissulfurirhabdaceae</taxon>
        <taxon>Dissulfurirhabdus</taxon>
    </lineage>
</organism>
<evidence type="ECO:0000256" key="3">
    <source>
        <dbReference type="ARBA" id="ARBA00022723"/>
    </source>
</evidence>
<evidence type="ECO:0000313" key="8">
    <source>
        <dbReference type="Proteomes" id="UP000469346"/>
    </source>
</evidence>
<proteinExistence type="inferred from homology"/>
<dbReference type="PANTHER" id="PTHR36541">
    <property type="entry name" value="SUPEROXIDE REDUCTASE-RELATED"/>
    <property type="match status" value="1"/>
</dbReference>
<keyword evidence="4" id="KW-0249">Electron transport</keyword>
<dbReference type="GO" id="GO:0016491">
    <property type="term" value="F:oxidoreductase activity"/>
    <property type="evidence" value="ECO:0007669"/>
    <property type="project" value="InterPro"/>
</dbReference>
<reference evidence="7 8" key="1">
    <citation type="submission" date="2020-02" db="EMBL/GenBank/DDBJ databases">
        <title>Comparative genomics of sulfur disproportionating microorganisms.</title>
        <authorList>
            <person name="Ward L.M."/>
            <person name="Bertran E."/>
            <person name="Johnston D.T."/>
        </authorList>
    </citation>
    <scope>NUCLEOTIDE SEQUENCE [LARGE SCALE GENOMIC DNA]</scope>
    <source>
        <strain evidence="7 8">DSM 100025</strain>
    </source>
</reference>
<dbReference type="InterPro" id="IPR051233">
    <property type="entry name" value="Desulfoferrodoxin_SOR"/>
</dbReference>